<dbReference type="AlphaFoldDB" id="A0A9K3HYL9"/>
<dbReference type="Gramene" id="mRNA:HanXRQr2_Chr10g0443611">
    <property type="protein sequence ID" value="mRNA:HanXRQr2_Chr10g0443611"/>
    <property type="gene ID" value="HanXRQr2_Chr10g0443611"/>
</dbReference>
<evidence type="ECO:0000313" key="2">
    <source>
        <dbReference type="Proteomes" id="UP000215914"/>
    </source>
</evidence>
<reference evidence="1" key="2">
    <citation type="submission" date="2020-06" db="EMBL/GenBank/DDBJ databases">
        <title>Helianthus annuus Genome sequencing and assembly Release 2.</title>
        <authorList>
            <person name="Gouzy J."/>
            <person name="Langlade N."/>
            <person name="Munos S."/>
        </authorList>
    </citation>
    <scope>NUCLEOTIDE SEQUENCE</scope>
    <source>
        <tissue evidence="1">Leaves</tissue>
    </source>
</reference>
<comment type="caution">
    <text evidence="1">The sequence shown here is derived from an EMBL/GenBank/DDBJ whole genome shotgun (WGS) entry which is preliminary data.</text>
</comment>
<dbReference type="Proteomes" id="UP000215914">
    <property type="component" value="Unassembled WGS sequence"/>
</dbReference>
<protein>
    <submittedName>
        <fullName evidence="1">Uncharacterized protein</fullName>
    </submittedName>
</protein>
<evidence type="ECO:0000313" key="1">
    <source>
        <dbReference type="EMBL" id="KAF5786659.1"/>
    </source>
</evidence>
<reference evidence="1" key="1">
    <citation type="journal article" date="2017" name="Nature">
        <title>The sunflower genome provides insights into oil metabolism, flowering and Asterid evolution.</title>
        <authorList>
            <person name="Badouin H."/>
            <person name="Gouzy J."/>
            <person name="Grassa C.J."/>
            <person name="Murat F."/>
            <person name="Staton S.E."/>
            <person name="Cottret L."/>
            <person name="Lelandais-Briere C."/>
            <person name="Owens G.L."/>
            <person name="Carrere S."/>
            <person name="Mayjonade B."/>
            <person name="Legrand L."/>
            <person name="Gill N."/>
            <person name="Kane N.C."/>
            <person name="Bowers J.E."/>
            <person name="Hubner S."/>
            <person name="Bellec A."/>
            <person name="Berard A."/>
            <person name="Berges H."/>
            <person name="Blanchet N."/>
            <person name="Boniface M.C."/>
            <person name="Brunel D."/>
            <person name="Catrice O."/>
            <person name="Chaidir N."/>
            <person name="Claudel C."/>
            <person name="Donnadieu C."/>
            <person name="Faraut T."/>
            <person name="Fievet G."/>
            <person name="Helmstetter N."/>
            <person name="King M."/>
            <person name="Knapp S.J."/>
            <person name="Lai Z."/>
            <person name="Le Paslier M.C."/>
            <person name="Lippi Y."/>
            <person name="Lorenzon L."/>
            <person name="Mandel J.R."/>
            <person name="Marage G."/>
            <person name="Marchand G."/>
            <person name="Marquand E."/>
            <person name="Bret-Mestries E."/>
            <person name="Morien E."/>
            <person name="Nambeesan S."/>
            <person name="Nguyen T."/>
            <person name="Pegot-Espagnet P."/>
            <person name="Pouilly N."/>
            <person name="Raftis F."/>
            <person name="Sallet E."/>
            <person name="Schiex T."/>
            <person name="Thomas J."/>
            <person name="Vandecasteele C."/>
            <person name="Vares D."/>
            <person name="Vear F."/>
            <person name="Vautrin S."/>
            <person name="Crespi M."/>
            <person name="Mangin B."/>
            <person name="Burke J.M."/>
            <person name="Salse J."/>
            <person name="Munos S."/>
            <person name="Vincourt P."/>
            <person name="Rieseberg L.H."/>
            <person name="Langlade N.B."/>
        </authorList>
    </citation>
    <scope>NUCLEOTIDE SEQUENCE</scope>
    <source>
        <tissue evidence="1">Leaves</tissue>
    </source>
</reference>
<keyword evidence="2" id="KW-1185">Reference proteome</keyword>
<gene>
    <name evidence="1" type="ORF">HanXRQr2_Chr10g0443611</name>
</gene>
<dbReference type="EMBL" id="MNCJ02000325">
    <property type="protein sequence ID" value="KAF5786659.1"/>
    <property type="molecule type" value="Genomic_DNA"/>
</dbReference>
<proteinExistence type="predicted"/>
<accession>A0A9K3HYL9</accession>
<sequence length="100" mass="10609">MHRHHWGKVLGAVTTESRAARATISAHETTPGQAVSSWDFAASITSKPLKREFGPADFSVVGPSISIDASQPLTKQSWKNILSKPGAIVGLAWTAGRTAD</sequence>
<organism evidence="1 2">
    <name type="scientific">Helianthus annuus</name>
    <name type="common">Common sunflower</name>
    <dbReference type="NCBI Taxonomy" id="4232"/>
    <lineage>
        <taxon>Eukaryota</taxon>
        <taxon>Viridiplantae</taxon>
        <taxon>Streptophyta</taxon>
        <taxon>Embryophyta</taxon>
        <taxon>Tracheophyta</taxon>
        <taxon>Spermatophyta</taxon>
        <taxon>Magnoliopsida</taxon>
        <taxon>eudicotyledons</taxon>
        <taxon>Gunneridae</taxon>
        <taxon>Pentapetalae</taxon>
        <taxon>asterids</taxon>
        <taxon>campanulids</taxon>
        <taxon>Asterales</taxon>
        <taxon>Asteraceae</taxon>
        <taxon>Asteroideae</taxon>
        <taxon>Heliantheae alliance</taxon>
        <taxon>Heliantheae</taxon>
        <taxon>Helianthus</taxon>
    </lineage>
</organism>
<name>A0A9K3HYL9_HELAN</name>